<sequence length="60" mass="6804">MGLGLRFDNFMVSAIYNSVIIAIYIMGSVCTLFTVFKNCDAREILNTNNANKKKLYTFQS</sequence>
<dbReference type="EMBL" id="UGXD01000002">
    <property type="protein sequence ID" value="SUG35468.1"/>
    <property type="molecule type" value="Genomic_DNA"/>
</dbReference>
<evidence type="ECO:0000256" key="1">
    <source>
        <dbReference type="SAM" id="Phobius"/>
    </source>
</evidence>
<feature type="transmembrane region" description="Helical" evidence="1">
    <location>
        <begin position="15"/>
        <end position="36"/>
    </location>
</feature>
<keyword evidence="1" id="KW-1133">Transmembrane helix</keyword>
<name>A0A379T2C0_SALER</name>
<accession>A0A379T2C0</accession>
<keyword evidence="1" id="KW-0472">Membrane</keyword>
<evidence type="ECO:0000313" key="2">
    <source>
        <dbReference type="EMBL" id="SUG35468.1"/>
    </source>
</evidence>
<gene>
    <name evidence="2" type="ORF">NCTC7304_05033</name>
</gene>
<keyword evidence="1" id="KW-0812">Transmembrane</keyword>
<dbReference type="Proteomes" id="UP000254762">
    <property type="component" value="Unassembled WGS sequence"/>
</dbReference>
<protein>
    <submittedName>
        <fullName evidence="2">Integral membrane protein</fullName>
    </submittedName>
</protein>
<dbReference type="AlphaFoldDB" id="A0A379T2C0"/>
<proteinExistence type="predicted"/>
<organism evidence="2 3">
    <name type="scientific">Salmonella enterica subsp. arizonae</name>
    <dbReference type="NCBI Taxonomy" id="59203"/>
    <lineage>
        <taxon>Bacteria</taxon>
        <taxon>Pseudomonadati</taxon>
        <taxon>Pseudomonadota</taxon>
        <taxon>Gammaproteobacteria</taxon>
        <taxon>Enterobacterales</taxon>
        <taxon>Enterobacteriaceae</taxon>
        <taxon>Salmonella</taxon>
    </lineage>
</organism>
<reference evidence="2 3" key="1">
    <citation type="submission" date="2018-06" db="EMBL/GenBank/DDBJ databases">
        <authorList>
            <consortium name="Pathogen Informatics"/>
            <person name="Doyle S."/>
        </authorList>
    </citation>
    <scope>NUCLEOTIDE SEQUENCE [LARGE SCALE GENOMIC DNA]</scope>
    <source>
        <strain evidence="2 3">NCTC7304</strain>
    </source>
</reference>
<evidence type="ECO:0000313" key="3">
    <source>
        <dbReference type="Proteomes" id="UP000254762"/>
    </source>
</evidence>